<evidence type="ECO:0000313" key="2">
    <source>
        <dbReference type="EMBL" id="RJE26254.1"/>
    </source>
</evidence>
<comment type="caution">
    <text evidence="2">The sequence shown here is derived from an EMBL/GenBank/DDBJ whole genome shotgun (WGS) entry which is preliminary data.</text>
</comment>
<protein>
    <submittedName>
        <fullName evidence="2">Malic enzyme</fullName>
    </submittedName>
</protein>
<evidence type="ECO:0000256" key="1">
    <source>
        <dbReference type="SAM" id="MobiDB-lite"/>
    </source>
</evidence>
<dbReference type="SUPFAM" id="SSF53223">
    <property type="entry name" value="Aminoacid dehydrogenase-like, N-terminal domain"/>
    <property type="match status" value="1"/>
</dbReference>
<evidence type="ECO:0000313" key="3">
    <source>
        <dbReference type="Proteomes" id="UP000266188"/>
    </source>
</evidence>
<proteinExistence type="predicted"/>
<feature type="compositionally biased region" description="Polar residues" evidence="1">
    <location>
        <begin position="1"/>
        <end position="11"/>
    </location>
</feature>
<sequence length="109" mass="12602">MARHPSQQQSRPVHATPFANHMMPTDGNYDTANPAYIRKYLRTYGLTPPRAESYEAQKTRCLSQLALKPTAIDKFLYLSTIRKNNVHLFYRLVSDHLRVSYPLAIPQKL</sequence>
<keyword evidence="3" id="KW-1185">Reference proteome</keyword>
<dbReference type="STRING" id="2070753.A0A3A3A3H9"/>
<gene>
    <name evidence="2" type="ORF">PHISCL_01412</name>
</gene>
<feature type="region of interest" description="Disordered" evidence="1">
    <location>
        <begin position="1"/>
        <end position="26"/>
    </location>
</feature>
<dbReference type="AlphaFoldDB" id="A0A3A3A3H9"/>
<organism evidence="2 3">
    <name type="scientific">Aspergillus sclerotialis</name>
    <dbReference type="NCBI Taxonomy" id="2070753"/>
    <lineage>
        <taxon>Eukaryota</taxon>
        <taxon>Fungi</taxon>
        <taxon>Dikarya</taxon>
        <taxon>Ascomycota</taxon>
        <taxon>Pezizomycotina</taxon>
        <taxon>Eurotiomycetes</taxon>
        <taxon>Eurotiomycetidae</taxon>
        <taxon>Eurotiales</taxon>
        <taxon>Aspergillaceae</taxon>
        <taxon>Aspergillus</taxon>
        <taxon>Aspergillus subgen. Polypaecilum</taxon>
    </lineage>
</organism>
<dbReference type="Gene3D" id="1.20.1370.30">
    <property type="match status" value="1"/>
</dbReference>
<reference evidence="3" key="1">
    <citation type="submission" date="2017-02" db="EMBL/GenBank/DDBJ databases">
        <authorList>
            <person name="Tafer H."/>
            <person name="Lopandic K."/>
        </authorList>
    </citation>
    <scope>NUCLEOTIDE SEQUENCE [LARGE SCALE GENOMIC DNA]</scope>
    <source>
        <strain evidence="3">CBS 366.77</strain>
    </source>
</reference>
<dbReference type="InterPro" id="IPR046346">
    <property type="entry name" value="Aminoacid_DH-like_N_sf"/>
</dbReference>
<dbReference type="OrthoDB" id="4507979at2759"/>
<dbReference type="Proteomes" id="UP000266188">
    <property type="component" value="Unassembled WGS sequence"/>
</dbReference>
<accession>A0A3A3A3H9</accession>
<dbReference type="EMBL" id="MVGC01000026">
    <property type="protein sequence ID" value="RJE26254.1"/>
    <property type="molecule type" value="Genomic_DNA"/>
</dbReference>
<name>A0A3A3A3H9_9EURO</name>